<keyword evidence="7" id="KW-0436">Ligase</keyword>
<feature type="transmembrane region" description="Helical" evidence="5">
    <location>
        <begin position="171"/>
        <end position="188"/>
    </location>
</feature>
<dbReference type="PANTHER" id="PTHR37422">
    <property type="entry name" value="TEICHURONIC ACID BIOSYNTHESIS PROTEIN TUAE"/>
    <property type="match status" value="1"/>
</dbReference>
<organism evidence="7 8">
    <name type="scientific">Psychroserpens algicola</name>
    <dbReference type="NCBI Taxonomy" id="1719034"/>
    <lineage>
        <taxon>Bacteria</taxon>
        <taxon>Pseudomonadati</taxon>
        <taxon>Bacteroidota</taxon>
        <taxon>Flavobacteriia</taxon>
        <taxon>Flavobacteriales</taxon>
        <taxon>Flavobacteriaceae</taxon>
        <taxon>Psychroserpens</taxon>
    </lineage>
</organism>
<evidence type="ECO:0000256" key="1">
    <source>
        <dbReference type="ARBA" id="ARBA00004141"/>
    </source>
</evidence>
<feature type="transmembrane region" description="Helical" evidence="5">
    <location>
        <begin position="217"/>
        <end position="236"/>
    </location>
</feature>
<evidence type="ECO:0000256" key="3">
    <source>
        <dbReference type="ARBA" id="ARBA00022989"/>
    </source>
</evidence>
<dbReference type="PANTHER" id="PTHR37422:SF13">
    <property type="entry name" value="LIPOPOLYSACCHARIDE BIOSYNTHESIS PROTEIN PA4999-RELATED"/>
    <property type="match status" value="1"/>
</dbReference>
<feature type="transmembrane region" description="Helical" evidence="5">
    <location>
        <begin position="78"/>
        <end position="98"/>
    </location>
</feature>
<dbReference type="GO" id="GO:0016874">
    <property type="term" value="F:ligase activity"/>
    <property type="evidence" value="ECO:0007669"/>
    <property type="project" value="UniProtKB-KW"/>
</dbReference>
<feature type="transmembrane region" description="Helical" evidence="5">
    <location>
        <begin position="194"/>
        <end position="210"/>
    </location>
</feature>
<evidence type="ECO:0000256" key="5">
    <source>
        <dbReference type="SAM" id="Phobius"/>
    </source>
</evidence>
<keyword evidence="2 5" id="KW-0812">Transmembrane</keyword>
<feature type="transmembrane region" description="Helical" evidence="5">
    <location>
        <begin position="110"/>
        <end position="128"/>
    </location>
</feature>
<keyword evidence="3 5" id="KW-1133">Transmembrane helix</keyword>
<comment type="subcellular location">
    <subcellularLocation>
        <location evidence="1">Membrane</location>
        <topology evidence="1">Multi-pass membrane protein</topology>
    </subcellularLocation>
</comment>
<dbReference type="Proteomes" id="UP001203687">
    <property type="component" value="Unassembled WGS sequence"/>
</dbReference>
<protein>
    <submittedName>
        <fullName evidence="7">O-antigen ligase family protein</fullName>
    </submittedName>
</protein>
<gene>
    <name evidence="7" type="ORF">MUY34_07975</name>
</gene>
<dbReference type="EMBL" id="JALPQF010000006">
    <property type="protein sequence ID" value="MCK8480552.1"/>
    <property type="molecule type" value="Genomic_DNA"/>
</dbReference>
<dbReference type="InterPro" id="IPR007016">
    <property type="entry name" value="O-antigen_ligase-rel_domated"/>
</dbReference>
<evidence type="ECO:0000259" key="6">
    <source>
        <dbReference type="Pfam" id="PF04932"/>
    </source>
</evidence>
<dbReference type="InterPro" id="IPR051533">
    <property type="entry name" value="WaaL-like"/>
</dbReference>
<evidence type="ECO:0000313" key="7">
    <source>
        <dbReference type="EMBL" id="MCK8480552.1"/>
    </source>
</evidence>
<evidence type="ECO:0000256" key="4">
    <source>
        <dbReference type="ARBA" id="ARBA00023136"/>
    </source>
</evidence>
<keyword evidence="4 5" id="KW-0472">Membrane</keyword>
<sequence>MYKKIGLLIAILAVNNIITVTPGVPMPVYYALFGLVFVIGIVNGKPRFDGLLSFFVLTIIFSLIGNDIPRYFQAEFRFVSFLLVFSLLSPWFFNMTLVKLRTFIFKYTNLLLIVVVILSFFGHISGVFSGLGRSEMYQGLTSHSMLLGPIAALVMLMSVWKGSQNNTKHSILAVCIILALICLYSILISGSRGSLIAGVGSSFVLLFLVFRTSFSKIVKLVTVLILLVVATIPYWSAYTANIDRKNQYAEEQGDDFASRRELWGYRYEEFQQSPVIGIGFASANKGEINTVNGQIEPGTSWGVLFSQLGILGAIPILYLFVAYFKKLYRKEDEFNTGKLLFAMLLFFSVHMVVEGYILGSGSFMFFYIWLLLGVIKNRNRGQDIIVY</sequence>
<keyword evidence="8" id="KW-1185">Reference proteome</keyword>
<feature type="transmembrane region" description="Helical" evidence="5">
    <location>
        <begin position="51"/>
        <end position="72"/>
    </location>
</feature>
<dbReference type="Pfam" id="PF04932">
    <property type="entry name" value="Wzy_C"/>
    <property type="match status" value="1"/>
</dbReference>
<feature type="transmembrane region" description="Helical" evidence="5">
    <location>
        <begin position="26"/>
        <end position="44"/>
    </location>
</feature>
<feature type="transmembrane region" description="Helical" evidence="5">
    <location>
        <begin position="359"/>
        <end position="375"/>
    </location>
</feature>
<feature type="transmembrane region" description="Helical" evidence="5">
    <location>
        <begin position="304"/>
        <end position="324"/>
    </location>
</feature>
<feature type="domain" description="O-antigen ligase-related" evidence="6">
    <location>
        <begin position="178"/>
        <end position="314"/>
    </location>
</feature>
<name>A0ABT0H8N8_9FLAO</name>
<feature type="transmembrane region" description="Helical" evidence="5">
    <location>
        <begin position="336"/>
        <end position="353"/>
    </location>
</feature>
<proteinExistence type="predicted"/>
<comment type="caution">
    <text evidence="7">The sequence shown here is derived from an EMBL/GenBank/DDBJ whole genome shotgun (WGS) entry which is preliminary data.</text>
</comment>
<reference evidence="7" key="1">
    <citation type="submission" date="2022-04" db="EMBL/GenBank/DDBJ databases">
        <authorList>
            <person name="Ren T."/>
        </authorList>
    </citation>
    <scope>NUCLEOTIDE SEQUENCE</scope>
    <source>
        <strain evidence="7">F63249</strain>
    </source>
</reference>
<dbReference type="RefSeq" id="WP_248412635.1">
    <property type="nucleotide sequence ID" value="NZ_JALPQF010000006.1"/>
</dbReference>
<evidence type="ECO:0000313" key="8">
    <source>
        <dbReference type="Proteomes" id="UP001203687"/>
    </source>
</evidence>
<feature type="transmembrane region" description="Helical" evidence="5">
    <location>
        <begin position="140"/>
        <end position="159"/>
    </location>
</feature>
<accession>A0ABT0H8N8</accession>
<evidence type="ECO:0000256" key="2">
    <source>
        <dbReference type="ARBA" id="ARBA00022692"/>
    </source>
</evidence>